<accession>A0ACC2WF02</accession>
<dbReference type="EMBL" id="JASBWS010000028">
    <property type="protein sequence ID" value="KAJ9109789.1"/>
    <property type="molecule type" value="Genomic_DNA"/>
</dbReference>
<organism evidence="1 2">
    <name type="scientific">Naganishia adeliensis</name>
    <dbReference type="NCBI Taxonomy" id="92952"/>
    <lineage>
        <taxon>Eukaryota</taxon>
        <taxon>Fungi</taxon>
        <taxon>Dikarya</taxon>
        <taxon>Basidiomycota</taxon>
        <taxon>Agaricomycotina</taxon>
        <taxon>Tremellomycetes</taxon>
        <taxon>Filobasidiales</taxon>
        <taxon>Filobasidiaceae</taxon>
        <taxon>Naganishia</taxon>
    </lineage>
</organism>
<keyword evidence="2" id="KW-1185">Reference proteome</keyword>
<proteinExistence type="predicted"/>
<sequence length="686" mass="76430">MLHSRTKTVKAYGKRNTRVINIHSDFRDAVLDEQQTNPVTAASRIVLQEKTVVNVIEDTSSDESDGSHGKEEKWSLKKATRPRNPIKEKVPRRKTGRAPRKTVISQEDESPFSEPANVEARADSSSEANHTAETTANINDPSGRSTISSIHNAQLSPPSSCAVLRQRRNGRKVVESSEESDTEHEKHEKNSSSKSDSGMADSHEHVLLEGLNKLSIDSDTTGYRLNDLLALCEQESAYAFTSFIDTHQIASASAPTRTKARGKRAAAPPVPNVFRKIGEASYSEVFGVWSGSTSSATESPRIVMKVVPLDMNPTETVSARSRKPSENAEDDEVCLTKLEDVAKEIEITRLMNGVHEGFVKLHEAHVVCGTYPERLLESWDAFKEERGSESPRPDRLPEDQYYMLLFLANAGTDLESYRFDKATGWRQAVDVLWQVAGALHAAEQEAEFEHRDLHEGQVLLSNTETGELRTTIIDFGLSRAKSPRREEPIWSKIPDDVFDGQGEQWDVYRAMKVHIEDAGNAWDEFHPVTNLMASFSHHAIIREPSVDMVSFLQWLHYLAKRLLYATPTLVKPRSKALNRIISRRDPSRSPIRRRITRNTASALATPMATVNMDQGAELESWEKLRRFETVCKVGLAEWASGKLNGKGGATKKVQQGKAESRLGAAARLEEGVVSVGDATLWFVAND</sequence>
<reference evidence="1" key="1">
    <citation type="submission" date="2023-04" db="EMBL/GenBank/DDBJ databases">
        <title>Draft Genome sequencing of Naganishia species isolated from polar environments using Oxford Nanopore Technology.</title>
        <authorList>
            <person name="Leo P."/>
            <person name="Venkateswaran K."/>
        </authorList>
    </citation>
    <scope>NUCLEOTIDE SEQUENCE</scope>
    <source>
        <strain evidence="1">MNA-CCFEE 5262</strain>
    </source>
</reference>
<evidence type="ECO:0000313" key="2">
    <source>
        <dbReference type="Proteomes" id="UP001230649"/>
    </source>
</evidence>
<comment type="caution">
    <text evidence="1">The sequence shown here is derived from an EMBL/GenBank/DDBJ whole genome shotgun (WGS) entry which is preliminary data.</text>
</comment>
<name>A0ACC2WF02_9TREE</name>
<protein>
    <submittedName>
        <fullName evidence="1">Uncharacterized protein</fullName>
    </submittedName>
</protein>
<evidence type="ECO:0000313" key="1">
    <source>
        <dbReference type="EMBL" id="KAJ9109789.1"/>
    </source>
</evidence>
<dbReference type="Proteomes" id="UP001230649">
    <property type="component" value="Unassembled WGS sequence"/>
</dbReference>
<gene>
    <name evidence="1" type="ORF">QFC20_003205</name>
</gene>